<dbReference type="RefSeq" id="WP_185980482.1">
    <property type="nucleotide sequence ID" value="NZ_CP060204.1"/>
</dbReference>
<organism evidence="6 7">
    <name type="scientific">Selenomonas timonae</name>
    <dbReference type="NCBI Taxonomy" id="2754044"/>
    <lineage>
        <taxon>Bacteria</taxon>
        <taxon>Bacillati</taxon>
        <taxon>Bacillota</taxon>
        <taxon>Negativicutes</taxon>
        <taxon>Selenomonadales</taxon>
        <taxon>Selenomonadaceae</taxon>
        <taxon>Selenomonas</taxon>
    </lineage>
</organism>
<dbReference type="EMBL" id="CP060204">
    <property type="protein sequence ID" value="QNH54511.1"/>
    <property type="molecule type" value="Genomic_DNA"/>
</dbReference>
<dbReference type="GO" id="GO:0070403">
    <property type="term" value="F:NAD+ binding"/>
    <property type="evidence" value="ECO:0007669"/>
    <property type="project" value="InterPro"/>
</dbReference>
<dbReference type="InterPro" id="IPR036291">
    <property type="entry name" value="NAD(P)-bd_dom_sf"/>
</dbReference>
<dbReference type="Pfam" id="PF01370">
    <property type="entry name" value="Epimerase"/>
    <property type="match status" value="1"/>
</dbReference>
<evidence type="ECO:0000256" key="2">
    <source>
        <dbReference type="ARBA" id="ARBA00022793"/>
    </source>
</evidence>
<dbReference type="InterPro" id="IPR044516">
    <property type="entry name" value="UXS-like"/>
</dbReference>
<dbReference type="GO" id="GO:0048040">
    <property type="term" value="F:UDP-glucuronate decarboxylase activity"/>
    <property type="evidence" value="ECO:0007669"/>
    <property type="project" value="TreeGrafter"/>
</dbReference>
<keyword evidence="3" id="KW-0520">NAD</keyword>
<dbReference type="SUPFAM" id="SSF51735">
    <property type="entry name" value="NAD(P)-binding Rossmann-fold domains"/>
    <property type="match status" value="1"/>
</dbReference>
<comment type="cofactor">
    <cofactor evidence="1">
        <name>NAD(+)</name>
        <dbReference type="ChEBI" id="CHEBI:57540"/>
    </cofactor>
</comment>
<protein>
    <submittedName>
        <fullName evidence="6">NAD(P)-dependent oxidoreductase</fullName>
    </submittedName>
</protein>
<dbReference type="PANTHER" id="PTHR43078:SF6">
    <property type="entry name" value="UDP-GLUCURONIC ACID DECARBOXYLASE 1"/>
    <property type="match status" value="1"/>
</dbReference>
<dbReference type="GO" id="GO:0005737">
    <property type="term" value="C:cytoplasm"/>
    <property type="evidence" value="ECO:0007669"/>
    <property type="project" value="TreeGrafter"/>
</dbReference>
<dbReference type="InterPro" id="IPR001509">
    <property type="entry name" value="Epimerase_deHydtase"/>
</dbReference>
<dbReference type="Gene3D" id="3.40.50.720">
    <property type="entry name" value="NAD(P)-binding Rossmann-like Domain"/>
    <property type="match status" value="1"/>
</dbReference>
<dbReference type="AlphaFoldDB" id="A0A7G7VK68"/>
<evidence type="ECO:0000259" key="5">
    <source>
        <dbReference type="Pfam" id="PF01370"/>
    </source>
</evidence>
<dbReference type="Proteomes" id="UP000515480">
    <property type="component" value="Chromosome"/>
</dbReference>
<dbReference type="PANTHER" id="PTHR43078">
    <property type="entry name" value="UDP-GLUCURONIC ACID DECARBOXYLASE-RELATED"/>
    <property type="match status" value="1"/>
</dbReference>
<name>A0A7G7VK68_9FIRM</name>
<keyword evidence="2" id="KW-0210">Decarboxylase</keyword>
<sequence>MYSIDLDVRKIYSGKMPVPYELKGKRILLLGATGVVLSYAARFLLELNRLYGLNIQVVCHGRSKDRLESLFSDLLHEECICFEVFDLEQGIPEQLNVDFVIHGASPANGTAFVKQPVETILPNVIGTKSVMEYAKKREGTCVLYMSSAAVYGDVHILGKALLTEQDYGIVNPLNDRSSYVESKRLGEQMCSAYAREYGVRTIIARIPYTYAPTYLLAHDTRFIPRILNRMLHEENVSINHEEDTIQYTYAGDVVSAMLLLLLKGVSGNAYNICIRESYPVEILLQYMYEALSPAGTFEILHANNLNPDSKGNVTTNQKMDPSALEALGWECQFSLQEGANAVIRGIKSLYSTS</sequence>
<dbReference type="KEGG" id="stim:H1B31_00595"/>
<proteinExistence type="predicted"/>
<evidence type="ECO:0000313" key="7">
    <source>
        <dbReference type="Proteomes" id="UP000515480"/>
    </source>
</evidence>
<evidence type="ECO:0000256" key="3">
    <source>
        <dbReference type="ARBA" id="ARBA00023027"/>
    </source>
</evidence>
<reference evidence="6 7" key="1">
    <citation type="submission" date="2020-07" db="EMBL/GenBank/DDBJ databases">
        <title>Complete genome and description of Selenomonas timonensis sp. nov., a new bacterium isolated from a gingivitis subject.</title>
        <authorList>
            <person name="Antezack A."/>
        </authorList>
    </citation>
    <scope>NUCLEOTIDE SEQUENCE [LARGE SCALE GENOMIC DNA]</scope>
    <source>
        <strain evidence="6 7">Marseille-Q3039</strain>
    </source>
</reference>
<accession>A0A7G7VK68</accession>
<dbReference type="GO" id="GO:0042732">
    <property type="term" value="P:D-xylose metabolic process"/>
    <property type="evidence" value="ECO:0007669"/>
    <property type="project" value="InterPro"/>
</dbReference>
<keyword evidence="7" id="KW-1185">Reference proteome</keyword>
<gene>
    <name evidence="6" type="ORF">H1B31_00595</name>
</gene>
<keyword evidence="4" id="KW-0456">Lyase</keyword>
<evidence type="ECO:0000256" key="1">
    <source>
        <dbReference type="ARBA" id="ARBA00001911"/>
    </source>
</evidence>
<feature type="domain" description="NAD-dependent epimerase/dehydratase" evidence="5">
    <location>
        <begin position="27"/>
        <end position="273"/>
    </location>
</feature>
<evidence type="ECO:0000256" key="4">
    <source>
        <dbReference type="ARBA" id="ARBA00023239"/>
    </source>
</evidence>
<evidence type="ECO:0000313" key="6">
    <source>
        <dbReference type="EMBL" id="QNH54511.1"/>
    </source>
</evidence>